<dbReference type="InterPro" id="IPR014284">
    <property type="entry name" value="RNA_pol_sigma-70_dom"/>
</dbReference>
<dbReference type="SUPFAM" id="SSF88659">
    <property type="entry name" value="Sigma3 and sigma4 domains of RNA polymerase sigma factors"/>
    <property type="match status" value="1"/>
</dbReference>
<comment type="caution">
    <text evidence="7">The sequence shown here is derived from an EMBL/GenBank/DDBJ whole genome shotgun (WGS) entry which is preliminary data.</text>
</comment>
<protein>
    <submittedName>
        <fullName evidence="7">RNA polymerase sigma factor</fullName>
    </submittedName>
</protein>
<dbReference type="InterPro" id="IPR036388">
    <property type="entry name" value="WH-like_DNA-bd_sf"/>
</dbReference>
<feature type="domain" description="RNA polymerase sigma factor 70 region 4 type 2" evidence="6">
    <location>
        <begin position="110"/>
        <end position="162"/>
    </location>
</feature>
<evidence type="ECO:0000313" key="7">
    <source>
        <dbReference type="EMBL" id="MFC3811366.1"/>
    </source>
</evidence>
<keyword evidence="8" id="KW-1185">Reference proteome</keyword>
<keyword evidence="3" id="KW-0731">Sigma factor</keyword>
<evidence type="ECO:0000256" key="2">
    <source>
        <dbReference type="ARBA" id="ARBA00023015"/>
    </source>
</evidence>
<dbReference type="Gene3D" id="1.10.1740.10">
    <property type="match status" value="1"/>
</dbReference>
<evidence type="ECO:0000313" key="8">
    <source>
        <dbReference type="Proteomes" id="UP001595616"/>
    </source>
</evidence>
<evidence type="ECO:0000259" key="5">
    <source>
        <dbReference type="Pfam" id="PF04542"/>
    </source>
</evidence>
<evidence type="ECO:0000256" key="1">
    <source>
        <dbReference type="ARBA" id="ARBA00010641"/>
    </source>
</evidence>
<sequence>MTENELIEACLISNRFAQRTLYDRYKKAMYTLAYRLTGDFDDANDVLQDAFLEVFKNLSNFRKDSLLGAWIKTIVARKAYQKFKKVKFLEIREDFNDSELILWDQQMNAEYLEKAILDLPDGFRTVFVMIEIEGFTHKEVGELLGIAEGTSKSQLFHAKKRLKETLRKS</sequence>
<dbReference type="CDD" id="cd06171">
    <property type="entry name" value="Sigma70_r4"/>
    <property type="match status" value="1"/>
</dbReference>
<keyword evidence="2" id="KW-0805">Transcription regulation</keyword>
<dbReference type="Pfam" id="PF08281">
    <property type="entry name" value="Sigma70_r4_2"/>
    <property type="match status" value="1"/>
</dbReference>
<dbReference type="PANTHER" id="PTHR43133:SF46">
    <property type="entry name" value="RNA POLYMERASE SIGMA-70 FACTOR ECF SUBFAMILY"/>
    <property type="match status" value="1"/>
</dbReference>
<accession>A0ABV7YWS6</accession>
<organism evidence="7 8">
    <name type="scientific">Lacihabitans lacunae</name>
    <dbReference type="NCBI Taxonomy" id="1028214"/>
    <lineage>
        <taxon>Bacteria</taxon>
        <taxon>Pseudomonadati</taxon>
        <taxon>Bacteroidota</taxon>
        <taxon>Cytophagia</taxon>
        <taxon>Cytophagales</taxon>
        <taxon>Leadbetterellaceae</taxon>
        <taxon>Lacihabitans</taxon>
    </lineage>
</organism>
<dbReference type="EMBL" id="JBHRYQ010000001">
    <property type="protein sequence ID" value="MFC3811366.1"/>
    <property type="molecule type" value="Genomic_DNA"/>
</dbReference>
<dbReference type="NCBIfam" id="TIGR02937">
    <property type="entry name" value="sigma70-ECF"/>
    <property type="match status" value="1"/>
</dbReference>
<evidence type="ECO:0000259" key="6">
    <source>
        <dbReference type="Pfam" id="PF08281"/>
    </source>
</evidence>
<dbReference type="Pfam" id="PF04542">
    <property type="entry name" value="Sigma70_r2"/>
    <property type="match status" value="1"/>
</dbReference>
<feature type="domain" description="RNA polymerase sigma-70 region 2" evidence="5">
    <location>
        <begin position="21"/>
        <end position="85"/>
    </location>
</feature>
<evidence type="ECO:0000256" key="3">
    <source>
        <dbReference type="ARBA" id="ARBA00023082"/>
    </source>
</evidence>
<dbReference type="PANTHER" id="PTHR43133">
    <property type="entry name" value="RNA POLYMERASE ECF-TYPE SIGMA FACTO"/>
    <property type="match status" value="1"/>
</dbReference>
<dbReference type="Gene3D" id="1.10.10.10">
    <property type="entry name" value="Winged helix-like DNA-binding domain superfamily/Winged helix DNA-binding domain"/>
    <property type="match status" value="1"/>
</dbReference>
<dbReference type="InterPro" id="IPR039425">
    <property type="entry name" value="RNA_pol_sigma-70-like"/>
</dbReference>
<gene>
    <name evidence="7" type="ORF">ACFOOI_11940</name>
</gene>
<dbReference type="InterPro" id="IPR013249">
    <property type="entry name" value="RNA_pol_sigma70_r4_t2"/>
</dbReference>
<dbReference type="Proteomes" id="UP001595616">
    <property type="component" value="Unassembled WGS sequence"/>
</dbReference>
<evidence type="ECO:0000256" key="4">
    <source>
        <dbReference type="ARBA" id="ARBA00023163"/>
    </source>
</evidence>
<dbReference type="InterPro" id="IPR007627">
    <property type="entry name" value="RNA_pol_sigma70_r2"/>
</dbReference>
<comment type="similarity">
    <text evidence="1">Belongs to the sigma-70 factor family. ECF subfamily.</text>
</comment>
<name>A0ABV7YWS6_9BACT</name>
<keyword evidence="4" id="KW-0804">Transcription</keyword>
<dbReference type="SUPFAM" id="SSF88946">
    <property type="entry name" value="Sigma2 domain of RNA polymerase sigma factors"/>
    <property type="match status" value="1"/>
</dbReference>
<proteinExistence type="inferred from homology"/>
<reference evidence="8" key="1">
    <citation type="journal article" date="2019" name="Int. J. Syst. Evol. Microbiol.">
        <title>The Global Catalogue of Microorganisms (GCM) 10K type strain sequencing project: providing services to taxonomists for standard genome sequencing and annotation.</title>
        <authorList>
            <consortium name="The Broad Institute Genomics Platform"/>
            <consortium name="The Broad Institute Genome Sequencing Center for Infectious Disease"/>
            <person name="Wu L."/>
            <person name="Ma J."/>
        </authorList>
    </citation>
    <scope>NUCLEOTIDE SEQUENCE [LARGE SCALE GENOMIC DNA]</scope>
    <source>
        <strain evidence="8">CECT 7956</strain>
    </source>
</reference>
<dbReference type="RefSeq" id="WP_379838207.1">
    <property type="nucleotide sequence ID" value="NZ_JBHRYQ010000001.1"/>
</dbReference>
<dbReference type="InterPro" id="IPR013325">
    <property type="entry name" value="RNA_pol_sigma_r2"/>
</dbReference>
<dbReference type="InterPro" id="IPR013324">
    <property type="entry name" value="RNA_pol_sigma_r3/r4-like"/>
</dbReference>